<dbReference type="InterPro" id="IPR042201">
    <property type="entry name" value="FH2_Formin_sf"/>
</dbReference>
<comment type="similarity">
    <text evidence="2">Belongs to the formin homology family. Cappuccino subfamily.</text>
</comment>
<reference evidence="8" key="2">
    <citation type="submission" date="2025-08" db="UniProtKB">
        <authorList>
            <consortium name="Ensembl"/>
        </authorList>
    </citation>
    <scope>IDENTIFICATION</scope>
    <source>
        <strain evidence="8">Boxer</strain>
    </source>
</reference>
<dbReference type="GeneTree" id="ENSGT00940000154289"/>
<feature type="compositionally biased region" description="Basic and acidic residues" evidence="6">
    <location>
        <begin position="304"/>
        <end position="320"/>
    </location>
</feature>
<dbReference type="PRINTS" id="PR00828">
    <property type="entry name" value="FORMIN"/>
</dbReference>
<evidence type="ECO:0000256" key="1">
    <source>
        <dbReference type="ARBA" id="ARBA00004123"/>
    </source>
</evidence>
<feature type="compositionally biased region" description="Polar residues" evidence="6">
    <location>
        <begin position="193"/>
        <end position="204"/>
    </location>
</feature>
<feature type="coiled-coil region" evidence="5">
    <location>
        <begin position="725"/>
        <end position="781"/>
    </location>
</feature>
<dbReference type="PANTHER" id="PTHR45920">
    <property type="entry name" value="FORMIN HOMOLOGY 2 DOMAIN CONTAINING, ISOFORM I"/>
    <property type="match status" value="1"/>
</dbReference>
<dbReference type="GO" id="GO:0030036">
    <property type="term" value="P:actin cytoskeleton organization"/>
    <property type="evidence" value="ECO:0000318"/>
    <property type="project" value="GO_Central"/>
</dbReference>
<feature type="compositionally biased region" description="Basic residues" evidence="6">
    <location>
        <begin position="151"/>
        <end position="164"/>
    </location>
</feature>
<dbReference type="GO" id="GO:0005634">
    <property type="term" value="C:nucleus"/>
    <property type="evidence" value="ECO:0000318"/>
    <property type="project" value="GO_Central"/>
</dbReference>
<comment type="subcellular location">
    <subcellularLocation>
        <location evidence="1">Nucleus</location>
    </subcellularLocation>
</comment>
<dbReference type="Gene3D" id="1.20.58.2220">
    <property type="entry name" value="Formin, FH2 domain"/>
    <property type="match status" value="1"/>
</dbReference>
<proteinExistence type="inferred from homology"/>
<evidence type="ECO:0000313" key="8">
    <source>
        <dbReference type="Ensembl" id="ENSCAFP00845043509.1"/>
    </source>
</evidence>
<organism evidence="8 9">
    <name type="scientific">Canis lupus familiaris</name>
    <name type="common">Dog</name>
    <name type="synonym">Canis familiaris</name>
    <dbReference type="NCBI Taxonomy" id="9615"/>
    <lineage>
        <taxon>Eukaryota</taxon>
        <taxon>Metazoa</taxon>
        <taxon>Chordata</taxon>
        <taxon>Craniata</taxon>
        <taxon>Vertebrata</taxon>
        <taxon>Euteleostomi</taxon>
        <taxon>Mammalia</taxon>
        <taxon>Eutheria</taxon>
        <taxon>Laurasiatheria</taxon>
        <taxon>Carnivora</taxon>
        <taxon>Caniformia</taxon>
        <taxon>Canidae</taxon>
        <taxon>Canis</taxon>
    </lineage>
</organism>
<feature type="compositionally biased region" description="Pro residues" evidence="6">
    <location>
        <begin position="944"/>
        <end position="961"/>
    </location>
</feature>
<feature type="region of interest" description="Disordered" evidence="6">
    <location>
        <begin position="684"/>
        <end position="713"/>
    </location>
</feature>
<evidence type="ECO:0000313" key="9">
    <source>
        <dbReference type="Proteomes" id="UP000805418"/>
    </source>
</evidence>
<feature type="region of interest" description="Disordered" evidence="6">
    <location>
        <begin position="863"/>
        <end position="978"/>
    </location>
</feature>
<keyword evidence="9" id="KW-1185">Reference proteome</keyword>
<dbReference type="PANTHER" id="PTHR45920:SF7">
    <property type="entry name" value="FORMIN-G"/>
    <property type="match status" value="1"/>
</dbReference>
<dbReference type="SUPFAM" id="SSF81995">
    <property type="entry name" value="beta-sandwich domain of Sec23/24"/>
    <property type="match status" value="1"/>
</dbReference>
<feature type="compositionally biased region" description="Polar residues" evidence="6">
    <location>
        <begin position="615"/>
        <end position="629"/>
    </location>
</feature>
<dbReference type="RefSeq" id="XP_038297766.1">
    <property type="nucleotide sequence ID" value="XM_038441838.1"/>
</dbReference>
<feature type="region of interest" description="Disordered" evidence="6">
    <location>
        <begin position="243"/>
        <end position="287"/>
    </location>
</feature>
<feature type="region of interest" description="Disordered" evidence="6">
    <location>
        <begin position="514"/>
        <end position="642"/>
    </location>
</feature>
<accession>A0A8I3Q6B1</accession>
<dbReference type="GO" id="GO:0045010">
    <property type="term" value="P:actin nucleation"/>
    <property type="evidence" value="ECO:0007669"/>
    <property type="project" value="InterPro"/>
</dbReference>
<name>A0A8I3Q6B1_CANLF</name>
<feature type="compositionally biased region" description="Pro residues" evidence="6">
    <location>
        <begin position="870"/>
        <end position="934"/>
    </location>
</feature>
<feature type="coiled-coil region" evidence="5">
    <location>
        <begin position="1265"/>
        <end position="1329"/>
    </location>
</feature>
<dbReference type="Proteomes" id="UP000805418">
    <property type="component" value="Chromosome 30"/>
</dbReference>
<dbReference type="InterPro" id="IPR015425">
    <property type="entry name" value="FH2_Formin"/>
</dbReference>
<feature type="compositionally biased region" description="Pro residues" evidence="6">
    <location>
        <begin position="521"/>
        <end position="530"/>
    </location>
</feature>
<feature type="compositionally biased region" description="Polar residues" evidence="6">
    <location>
        <begin position="559"/>
        <end position="569"/>
    </location>
</feature>
<dbReference type="PROSITE" id="PS51444">
    <property type="entry name" value="FH2"/>
    <property type="match status" value="1"/>
</dbReference>
<keyword evidence="4" id="KW-0539">Nucleus</keyword>
<dbReference type="RefSeq" id="XP_038297763.1">
    <property type="nucleotide sequence ID" value="XM_038441835.1"/>
</dbReference>
<evidence type="ECO:0000256" key="6">
    <source>
        <dbReference type="SAM" id="MobiDB-lite"/>
    </source>
</evidence>
<dbReference type="OrthoDB" id="427644at2759"/>
<dbReference type="Ensembl" id="ENSCAFT00845055315.1">
    <property type="protein sequence ID" value="ENSCAFP00845043509.1"/>
    <property type="gene ID" value="ENSCAFG00845031109.1"/>
</dbReference>
<dbReference type="FunFam" id="1.20.58.2220:FF:000005">
    <property type="entry name" value="Formin 1"/>
    <property type="match status" value="1"/>
</dbReference>
<dbReference type="FunCoup" id="A0A8I3Q6B1">
    <property type="interactions" value="42"/>
</dbReference>
<dbReference type="Pfam" id="PF02181">
    <property type="entry name" value="FH2"/>
    <property type="match status" value="1"/>
</dbReference>
<evidence type="ECO:0000256" key="4">
    <source>
        <dbReference type="ARBA" id="ARBA00023242"/>
    </source>
</evidence>
<dbReference type="SUPFAM" id="SSF101447">
    <property type="entry name" value="Formin homology 2 domain (FH2 domain)"/>
    <property type="match status" value="1"/>
</dbReference>
<evidence type="ECO:0000259" key="7">
    <source>
        <dbReference type="PROSITE" id="PS51444"/>
    </source>
</evidence>
<feature type="region of interest" description="Disordered" evidence="6">
    <location>
        <begin position="299"/>
        <end position="326"/>
    </location>
</feature>
<dbReference type="GeneID" id="478248"/>
<dbReference type="GO" id="GO:0005884">
    <property type="term" value="C:actin filament"/>
    <property type="evidence" value="ECO:0007669"/>
    <property type="project" value="InterPro"/>
</dbReference>
<protein>
    <submittedName>
        <fullName evidence="8">Formin 1</fullName>
    </submittedName>
</protein>
<feature type="compositionally biased region" description="Basic and acidic residues" evidence="6">
    <location>
        <begin position="456"/>
        <end position="465"/>
    </location>
</feature>
<dbReference type="RefSeq" id="XP_038297767.1">
    <property type="nucleotide sequence ID" value="XM_038441839.1"/>
</dbReference>
<dbReference type="InterPro" id="IPR001265">
    <property type="entry name" value="Formin_Cappuccino_subfam"/>
</dbReference>
<feature type="region of interest" description="Disordered" evidence="6">
    <location>
        <begin position="151"/>
        <end position="204"/>
    </location>
</feature>
<evidence type="ECO:0000256" key="3">
    <source>
        <dbReference type="ARBA" id="ARBA00023054"/>
    </source>
</evidence>
<keyword evidence="3 5" id="KW-0175">Coiled coil</keyword>
<dbReference type="GO" id="GO:0005789">
    <property type="term" value="C:endoplasmic reticulum membrane"/>
    <property type="evidence" value="ECO:0000318"/>
    <property type="project" value="GO_Central"/>
</dbReference>
<dbReference type="SMART" id="SM00498">
    <property type="entry name" value="FH2"/>
    <property type="match status" value="1"/>
</dbReference>
<dbReference type="CTD" id="342184"/>
<sequence>MEGTHCTLQLHKPITEVCYISFYLPRGEVRGFSYKGTVTLDRSNKGFHNCYQVREGSDVIGLSLQPNEHPGDIFFKQTPTKDILTELYKLTAERERLLANLLSSDHILGITMGNQEGKLLELSVSLAPGDDCFQSGGDWPGEPPVGCLNKRNAHGNRKPRRFGGRRGGSEVLPHKRTRRKGRGGQPLVLQMGKDQTGSSKSLPLSRTRPNLWLVEEKGNLLPSGAFTSSLRWRESYFPEIPGTLGTSHGFGSFRKASEDPRLGRGGRPPACSSAEPGDDGAAVPDRDPHRLEHQEAGLLESQEDTEKHLKAGKDRREKSTGHTCRKKSISKVVAKVQDLSTQVQRVVKMHPEGEESIAVCPAAQVEFVPRADWLTLPGVEGGTHGSRWQGREQQGDRAVQLSALERTPGTPASAEGPVNKVLLKVIDSEKLDEAAEGKRLGFPPSTPATHTLPEARSNRKAEPPLRGHKTLFLDLPCSRGPDWSQPRGSEQRPSPPALAPLSMLLNNSSSQWGTHWRMSPVPSPLSPRLPGPQQHHRVPQLPPQPAEWEVAPNDALGPKSSTFSGSSCADTLEPPFSAKVTETKGTSSPSFRAGQPQLVPGEPLEKSSGPGKTSGRPQYQSPSGISSEGLSRDCFNEQTATRDLPSRDGSAWFLGYRAGPACPFLLHEEREKPNKSELYLDLHPDHSPTEQDDRTPGRLQAVWPPPKTKDTEEKVGLKYTEAEYQAAILHLKREHKEEIENLQAQFELQAFHIRGEHAVVTARLEETIENLKQELEHRRRGGCEEMRDACISTDDDHPPKTYRNVCIQTDRETFLKPCEGEGKTIRNNQIIPKKLNISSLSQLSPPNDNKDIHVPLQAVECISPSQQKTSPPPPAPPLPAVIPPPPPPPLPPGLEPLLPVPPAPPVSAGPPPPPPLPLPPSAGPPLPPPPPPLPNSSTLLNSGGPPPAPTPPGLAPPPPPGLFFGVGPSSQCPRKPAIEPSCPMKPLYWTRIQISDKSQNATPTLWDSLEEPDIQDTSEFEYLFSKDTTQQKKKPLSETYEKKNKVKKIIKLLDGKRSQTVGILISSLHLEMKDIQQAIFNVDDSVVDLETLAALYENRAQEDELVKIRKYYETSKEEELKLLDKPEQFLHELAQIPNFAERAQCIIFRSVFSESITSLHRKVEIVTGASKGLLHMKSVKDILALILAFGNYMNGGNRTRGQADGYSLEILPKLKDVKSRDNGINLVDYVVKYYLRYYDQEAGTEKSVFPLPEPQDFFLASQVKFEDLIKDLRKLKRQLEASEKQMIIVCKESPKEYLQPFKDKLEEFFQKAKKEHKMEESHLENAQKSFETTVGYFGMKPKSGEKEITPNYVFMVWYEFCSDFKTIWKRESKALSKERLKMAQESVSKLTSEKKVETKKINPTASLRTAFMASNCKYDENILINLGFMSAGVCCRFVFRRHSGQSPNSAFLWRMPVICDIHCCSSTVLLLSCKSWVMVSPSCFLPSPSSIPPTADNLARCWRPTSQALAQLGWQKQYCLKINCPKWGHTGRTISIGDFKLGNRTEMKLYCVLALSTRYKILFKQ</sequence>
<evidence type="ECO:0000256" key="5">
    <source>
        <dbReference type="SAM" id="Coils"/>
    </source>
</evidence>
<feature type="region of interest" description="Disordered" evidence="6">
    <location>
        <begin position="435"/>
        <end position="502"/>
    </location>
</feature>
<dbReference type="RefSeq" id="XP_038297764.1">
    <property type="nucleotide sequence ID" value="XM_038441836.1"/>
</dbReference>
<feature type="compositionally biased region" description="Basic and acidic residues" evidence="6">
    <location>
        <begin position="684"/>
        <end position="696"/>
    </location>
</feature>
<gene>
    <name evidence="8" type="primary">FMN1</name>
</gene>
<feature type="domain" description="FH2" evidence="7">
    <location>
        <begin position="974"/>
        <end position="1390"/>
    </location>
</feature>
<reference evidence="8" key="1">
    <citation type="submission" date="2020-03" db="EMBL/GenBank/DDBJ databases">
        <title>Long-read based genome assembly of a Labrador retriever dog.</title>
        <authorList>
            <person name="Eory L."/>
            <person name="Zhang W."/>
            <person name="Schoenebeck J."/>
        </authorList>
    </citation>
    <scope>NUCLEOTIDE SEQUENCE [LARGE SCALE GENOMIC DNA]</scope>
    <source>
        <strain evidence="8">Labrador retriever</strain>
    </source>
</reference>
<dbReference type="GO" id="GO:0008017">
    <property type="term" value="F:microtubule binding"/>
    <property type="evidence" value="ECO:0007669"/>
    <property type="project" value="InterPro"/>
</dbReference>
<evidence type="ECO:0000256" key="2">
    <source>
        <dbReference type="ARBA" id="ARBA00005271"/>
    </source>
</evidence>
<reference evidence="8" key="3">
    <citation type="submission" date="2025-09" db="UniProtKB">
        <authorList>
            <consortium name="Ensembl"/>
        </authorList>
    </citation>
    <scope>IDENTIFICATION</scope>
    <source>
        <strain evidence="8">Boxer</strain>
    </source>
</reference>